<gene>
    <name evidence="1" type="ORF">Hypma_002889</name>
</gene>
<dbReference type="Proteomes" id="UP000076154">
    <property type="component" value="Unassembled WGS sequence"/>
</dbReference>
<proteinExistence type="predicted"/>
<evidence type="ECO:0000313" key="2">
    <source>
        <dbReference type="Proteomes" id="UP000076154"/>
    </source>
</evidence>
<dbReference type="InParanoid" id="A0A369J6Z8"/>
<name>A0A369J6Z8_HYPMA</name>
<accession>A0A369J6Z8</accession>
<sequence>MRNKKQCTPCDAEKGRRKASTACGMGFWASVAFGQREEERGKEPDRSYLDECDTVTVTPCLVIGKHSELAYFRGSKLAGRWSSYLQNFAQLIAEGVKV</sequence>
<organism evidence="1 2">
    <name type="scientific">Hypsizygus marmoreus</name>
    <name type="common">White beech mushroom</name>
    <name type="synonym">Agaricus marmoreus</name>
    <dbReference type="NCBI Taxonomy" id="39966"/>
    <lineage>
        <taxon>Eukaryota</taxon>
        <taxon>Fungi</taxon>
        <taxon>Dikarya</taxon>
        <taxon>Basidiomycota</taxon>
        <taxon>Agaricomycotina</taxon>
        <taxon>Agaricomycetes</taxon>
        <taxon>Agaricomycetidae</taxon>
        <taxon>Agaricales</taxon>
        <taxon>Tricholomatineae</taxon>
        <taxon>Lyophyllaceae</taxon>
        <taxon>Hypsizygus</taxon>
    </lineage>
</organism>
<dbReference type="AlphaFoldDB" id="A0A369J6Z8"/>
<comment type="caution">
    <text evidence="1">The sequence shown here is derived from an EMBL/GenBank/DDBJ whole genome shotgun (WGS) entry which is preliminary data.</text>
</comment>
<evidence type="ECO:0000313" key="1">
    <source>
        <dbReference type="EMBL" id="RDB16377.1"/>
    </source>
</evidence>
<keyword evidence="2" id="KW-1185">Reference proteome</keyword>
<protein>
    <submittedName>
        <fullName evidence="1">Uncharacterized protein</fullName>
    </submittedName>
</protein>
<dbReference type="EMBL" id="LUEZ02000124">
    <property type="protein sequence ID" value="RDB16377.1"/>
    <property type="molecule type" value="Genomic_DNA"/>
</dbReference>
<reference evidence="1" key="1">
    <citation type="submission" date="2018-04" db="EMBL/GenBank/DDBJ databases">
        <title>Whole genome sequencing of Hypsizygus marmoreus.</title>
        <authorList>
            <person name="Choi I.-G."/>
            <person name="Min B."/>
            <person name="Kim J.-G."/>
            <person name="Kim S."/>
            <person name="Oh Y.-L."/>
            <person name="Kong W.-S."/>
            <person name="Park H."/>
            <person name="Jeong J."/>
            <person name="Song E.-S."/>
        </authorList>
    </citation>
    <scope>NUCLEOTIDE SEQUENCE [LARGE SCALE GENOMIC DNA]</scope>
    <source>
        <strain evidence="1">51987-8</strain>
    </source>
</reference>